<dbReference type="AlphaFoldDB" id="F5ZFA3"/>
<keyword evidence="2" id="KW-1185">Reference proteome</keyword>
<reference evidence="1 2" key="1">
    <citation type="journal article" date="2011" name="J. Bacteriol.">
        <title>Complete genome sequence of the polycyclic aromatic hydrocarbon-degrading bacterium Alteromonas sp. strain SN2.</title>
        <authorList>
            <person name="Jin H.M."/>
            <person name="Jeong H."/>
            <person name="Moon E.J."/>
            <person name="Math R.K."/>
            <person name="Lee K."/>
            <person name="Kim H.J."/>
            <person name="Jeon C.O."/>
            <person name="Oh T.K."/>
            <person name="Kim J.F."/>
        </authorList>
    </citation>
    <scope>NUCLEOTIDE SEQUENCE [LARGE SCALE GENOMIC DNA]</scope>
    <source>
        <strain evidence="2">JCM 17741 / KACC 18427 / KCTC 11700BP / SN2</strain>
    </source>
</reference>
<evidence type="ECO:0000313" key="2">
    <source>
        <dbReference type="Proteomes" id="UP000000683"/>
    </source>
</evidence>
<name>F5ZFA3_ALTNA</name>
<dbReference type="EMBL" id="CP002339">
    <property type="protein sequence ID" value="AEF04959.1"/>
    <property type="molecule type" value="Genomic_DNA"/>
</dbReference>
<evidence type="ECO:0000313" key="1">
    <source>
        <dbReference type="EMBL" id="AEF04959.1"/>
    </source>
</evidence>
<proteinExistence type="predicted"/>
<dbReference type="Pfam" id="PF07277">
    <property type="entry name" value="SapC"/>
    <property type="match status" value="1"/>
</dbReference>
<gene>
    <name evidence="1" type="ordered locus">ambt_17285</name>
</gene>
<protein>
    <submittedName>
        <fullName evidence="1">SapC</fullName>
    </submittedName>
</protein>
<organism evidence="1 2">
    <name type="scientific">Alteromonas naphthalenivorans</name>
    <dbReference type="NCBI Taxonomy" id="715451"/>
    <lineage>
        <taxon>Bacteria</taxon>
        <taxon>Pseudomonadati</taxon>
        <taxon>Pseudomonadota</taxon>
        <taxon>Gammaproteobacteria</taxon>
        <taxon>Alteromonadales</taxon>
        <taxon>Alteromonadaceae</taxon>
        <taxon>Alteromonas/Salinimonas group</taxon>
        <taxon>Alteromonas</taxon>
    </lineage>
</organism>
<dbReference type="InterPro" id="IPR010836">
    <property type="entry name" value="SapC"/>
</dbReference>
<dbReference type="KEGG" id="alt:ambt_17285"/>
<dbReference type="OrthoDB" id="8888710at2"/>
<dbReference type="HOGENOM" id="CLU_1657161_0_0_6"/>
<accession>F5ZFA3</accession>
<dbReference type="Proteomes" id="UP000000683">
    <property type="component" value="Chromosome"/>
</dbReference>
<sequence>MSSYTPLDSQAHRNLRIKVDKNFGHNAEFNLVSLGFNEIASIAGCMPIVVTANDTNHSHTLAAVVGWPEFGNVYCSDTEWMGHAVPLSIQSYPFNYAVEQDKLTVLFDEDSPLVSNNSSEGASALFASDGSPSASLKQYQSMLSNLASGSQQASAFIQL</sequence>